<dbReference type="EMBL" id="HBGE01008608">
    <property type="protein sequence ID" value="CAD9096304.1"/>
    <property type="molecule type" value="Transcribed_RNA"/>
</dbReference>
<gene>
    <name evidence="3" type="ORF">ACAT0790_LOCUS5216</name>
</gene>
<sequence>MPVLSRAAACLAALHCAAALHVQVAPGMFTSELALNLAKAKVPASTGNASAAAMVGKQGSKDGFCDMAEGFWQAKVKSDCKVEGKVTCVYVKFPQCSAEDICQGRNGCGYVQDNNFVKFTGYSCKGNVGFGAGEPSGDFQLNCSPALTPIAVVLIVIASFIVVGAFMGCFWFCCRK</sequence>
<evidence type="ECO:0000313" key="3">
    <source>
        <dbReference type="EMBL" id="CAD9096304.1"/>
    </source>
</evidence>
<proteinExistence type="predicted"/>
<feature type="transmembrane region" description="Helical" evidence="1">
    <location>
        <begin position="150"/>
        <end position="174"/>
    </location>
</feature>
<organism evidence="3">
    <name type="scientific">Alexandrium catenella</name>
    <name type="common">Red tide dinoflagellate</name>
    <name type="synonym">Gonyaulax catenella</name>
    <dbReference type="NCBI Taxonomy" id="2925"/>
    <lineage>
        <taxon>Eukaryota</taxon>
        <taxon>Sar</taxon>
        <taxon>Alveolata</taxon>
        <taxon>Dinophyceae</taxon>
        <taxon>Gonyaulacales</taxon>
        <taxon>Pyrocystaceae</taxon>
        <taxon>Alexandrium</taxon>
    </lineage>
</organism>
<accession>A0A7S1PQV9</accession>
<keyword evidence="1" id="KW-0472">Membrane</keyword>
<keyword evidence="1" id="KW-1133">Transmembrane helix</keyword>
<name>A0A7S1PQV9_ALECA</name>
<feature type="chain" id="PRO_5031275894" evidence="2">
    <location>
        <begin position="20"/>
        <end position="176"/>
    </location>
</feature>
<feature type="signal peptide" evidence="2">
    <location>
        <begin position="1"/>
        <end position="19"/>
    </location>
</feature>
<keyword evidence="2" id="KW-0732">Signal</keyword>
<evidence type="ECO:0000256" key="2">
    <source>
        <dbReference type="SAM" id="SignalP"/>
    </source>
</evidence>
<reference evidence="3" key="1">
    <citation type="submission" date="2021-01" db="EMBL/GenBank/DDBJ databases">
        <authorList>
            <person name="Corre E."/>
            <person name="Pelletier E."/>
            <person name="Niang G."/>
            <person name="Scheremetjew M."/>
            <person name="Finn R."/>
            <person name="Kale V."/>
            <person name="Holt S."/>
            <person name="Cochrane G."/>
            <person name="Meng A."/>
            <person name="Brown T."/>
            <person name="Cohen L."/>
        </authorList>
    </citation>
    <scope>NUCLEOTIDE SEQUENCE</scope>
    <source>
        <strain evidence="3">OF101</strain>
    </source>
</reference>
<evidence type="ECO:0000256" key="1">
    <source>
        <dbReference type="SAM" id="Phobius"/>
    </source>
</evidence>
<protein>
    <submittedName>
        <fullName evidence="3">Uncharacterized protein</fullName>
    </submittedName>
</protein>
<keyword evidence="1" id="KW-0812">Transmembrane</keyword>
<dbReference type="AlphaFoldDB" id="A0A7S1PQV9"/>